<comment type="caution">
    <text evidence="3">The sequence shown here is derived from an EMBL/GenBank/DDBJ whole genome shotgun (WGS) entry which is preliminary data.</text>
</comment>
<keyword evidence="4" id="KW-1185">Reference proteome</keyword>
<dbReference type="Proteomes" id="UP000188879">
    <property type="component" value="Unassembled WGS sequence"/>
</dbReference>
<feature type="domain" description="Zinc-ribbon" evidence="2">
    <location>
        <begin position="6"/>
        <end position="27"/>
    </location>
</feature>
<keyword evidence="1" id="KW-0812">Transmembrane</keyword>
<name>A0A1V2H4T9_9PROT</name>
<evidence type="ECO:0000313" key="4">
    <source>
        <dbReference type="Proteomes" id="UP000188879"/>
    </source>
</evidence>
<dbReference type="RefSeq" id="WP_076956910.1">
    <property type="nucleotide sequence ID" value="NZ_MLCO01000066.1"/>
</dbReference>
<proteinExistence type="predicted"/>
<organism evidence="3 4">
    <name type="scientific">Teichococcus deserti</name>
    <dbReference type="NCBI Taxonomy" id="1817963"/>
    <lineage>
        <taxon>Bacteria</taxon>
        <taxon>Pseudomonadati</taxon>
        <taxon>Pseudomonadota</taxon>
        <taxon>Alphaproteobacteria</taxon>
        <taxon>Acetobacterales</taxon>
        <taxon>Roseomonadaceae</taxon>
        <taxon>Roseomonas</taxon>
    </lineage>
</organism>
<dbReference type="OrthoDB" id="8685152at2"/>
<evidence type="ECO:0000256" key="1">
    <source>
        <dbReference type="SAM" id="Phobius"/>
    </source>
</evidence>
<protein>
    <recommendedName>
        <fullName evidence="2">Zinc-ribbon domain-containing protein</fullName>
    </recommendedName>
</protein>
<accession>A0A1V2H4T9</accession>
<dbReference type="InterPro" id="IPR026870">
    <property type="entry name" value="Zinc_ribbon_dom"/>
</dbReference>
<dbReference type="Pfam" id="PF13240">
    <property type="entry name" value="Zn_Ribbon_1"/>
    <property type="match status" value="1"/>
</dbReference>
<reference evidence="3 4" key="1">
    <citation type="submission" date="2016-10" db="EMBL/GenBank/DDBJ databases">
        <title>Draft Genome sequence of Roseomonas sp. strain M3.</title>
        <authorList>
            <person name="Subhash Y."/>
            <person name="Lee S."/>
        </authorList>
    </citation>
    <scope>NUCLEOTIDE SEQUENCE [LARGE SCALE GENOMIC DNA]</scope>
    <source>
        <strain evidence="3 4">M3</strain>
    </source>
</reference>
<gene>
    <name evidence="3" type="ORF">BKE38_08450</name>
</gene>
<dbReference type="AlphaFoldDB" id="A0A1V2H4T9"/>
<evidence type="ECO:0000313" key="3">
    <source>
        <dbReference type="EMBL" id="ONG55806.1"/>
    </source>
</evidence>
<sequence length="79" mass="8079">MALMTCPECSHRVSDKALACPSCGYPIAGDGAPRGGVAHVVGRVAGTWLSVSALENIVIAIVFFGGIAAVLITLILVNR</sequence>
<keyword evidence="1" id="KW-0472">Membrane</keyword>
<feature type="transmembrane region" description="Helical" evidence="1">
    <location>
        <begin position="57"/>
        <end position="77"/>
    </location>
</feature>
<dbReference type="EMBL" id="MLCO01000066">
    <property type="protein sequence ID" value="ONG55806.1"/>
    <property type="molecule type" value="Genomic_DNA"/>
</dbReference>
<evidence type="ECO:0000259" key="2">
    <source>
        <dbReference type="Pfam" id="PF13240"/>
    </source>
</evidence>
<keyword evidence="1" id="KW-1133">Transmembrane helix</keyword>